<name>A0A6J6R726_9ZZZZ</name>
<evidence type="ECO:0000256" key="2">
    <source>
        <dbReference type="ARBA" id="ARBA00004651"/>
    </source>
</evidence>
<dbReference type="InterPro" id="IPR050083">
    <property type="entry name" value="HtpX_protease"/>
</dbReference>
<dbReference type="GO" id="GO:0004222">
    <property type="term" value="F:metalloendopeptidase activity"/>
    <property type="evidence" value="ECO:0007669"/>
    <property type="project" value="InterPro"/>
</dbReference>
<dbReference type="PANTHER" id="PTHR43221:SF1">
    <property type="entry name" value="PROTEASE HTPX"/>
    <property type="match status" value="1"/>
</dbReference>
<keyword evidence="11 13" id="KW-0472">Membrane</keyword>
<feature type="domain" description="Peptidase M48" evidence="14">
    <location>
        <begin position="106"/>
        <end position="336"/>
    </location>
</feature>
<evidence type="ECO:0000256" key="9">
    <source>
        <dbReference type="ARBA" id="ARBA00022989"/>
    </source>
</evidence>
<comment type="cofactor">
    <cofactor evidence="1">
        <name>Zn(2+)</name>
        <dbReference type="ChEBI" id="CHEBI:29105"/>
    </cofactor>
</comment>
<dbReference type="CDD" id="cd07340">
    <property type="entry name" value="M48B_Htpx_like"/>
    <property type="match status" value="1"/>
</dbReference>
<dbReference type="GO" id="GO:0005886">
    <property type="term" value="C:plasma membrane"/>
    <property type="evidence" value="ECO:0007669"/>
    <property type="project" value="UniProtKB-SubCell"/>
</dbReference>
<evidence type="ECO:0000256" key="11">
    <source>
        <dbReference type="ARBA" id="ARBA00023136"/>
    </source>
</evidence>
<accession>A0A6J6R726</accession>
<dbReference type="InterPro" id="IPR001915">
    <property type="entry name" value="Peptidase_M48"/>
</dbReference>
<gene>
    <name evidence="15" type="ORF">UFOPK2602_01592</name>
</gene>
<keyword evidence="9 13" id="KW-1133">Transmembrane helix</keyword>
<dbReference type="GO" id="GO:0046872">
    <property type="term" value="F:metal ion binding"/>
    <property type="evidence" value="ECO:0007669"/>
    <property type="project" value="UniProtKB-KW"/>
</dbReference>
<protein>
    <submittedName>
        <fullName evidence="15">Unannotated protein</fullName>
    </submittedName>
</protein>
<keyword evidence="10" id="KW-0482">Metalloprotease</keyword>
<evidence type="ECO:0000256" key="7">
    <source>
        <dbReference type="ARBA" id="ARBA00022801"/>
    </source>
</evidence>
<feature type="transmembrane region" description="Helical" evidence="13">
    <location>
        <begin position="21"/>
        <end position="43"/>
    </location>
</feature>
<feature type="compositionally biased region" description="Pro residues" evidence="12">
    <location>
        <begin position="364"/>
        <end position="374"/>
    </location>
</feature>
<dbReference type="Pfam" id="PF01435">
    <property type="entry name" value="Peptidase_M48"/>
    <property type="match status" value="1"/>
</dbReference>
<sequence>MPTNVMPPNFFDEIRSNHRRSIFLMVTTFFILYAFINLIAVVAGGYSRRVNCDSYDTCTTQWYWNPVTLGVTAAIVALYLWIAYLSSAKAALALTKSMPATGPEYAQLRNLVEGVSIAAGVPMPAVYVINDPAPNAFATGLKPSKASVTVTTGLLAKMSRGELEGVLAHEMAHIRNRDTSYMTLVVLTVGAIMVISTILVRVGLYASYFMGGQRRSRDDNNAGAAIALLFLAVGLAGFVLAIPVATLMKAALSRKRETMADATAVELTRNPSGIRSALEKLEADTTVVHAMSTSTAHLWIESPLERKAGSGFLGSVGRLFDSHPPLALRIAKLREYEGLNPDERGPTDAGPRLMGNNPQFRSTPTPPPPPPPPGVFGLPLSPAPPPPPPRP</sequence>
<evidence type="ECO:0000256" key="6">
    <source>
        <dbReference type="ARBA" id="ARBA00022723"/>
    </source>
</evidence>
<dbReference type="EMBL" id="CAEZXX010000119">
    <property type="protein sequence ID" value="CAB4718846.1"/>
    <property type="molecule type" value="Genomic_DNA"/>
</dbReference>
<keyword evidence="7" id="KW-0378">Hydrolase</keyword>
<comment type="subcellular location">
    <subcellularLocation>
        <location evidence="2">Cell membrane</location>
        <topology evidence="2">Multi-pass membrane protein</topology>
    </subcellularLocation>
</comment>
<keyword evidence="8" id="KW-0862">Zinc</keyword>
<proteinExistence type="predicted"/>
<evidence type="ECO:0000313" key="15">
    <source>
        <dbReference type="EMBL" id="CAB4718846.1"/>
    </source>
</evidence>
<feature type="transmembrane region" description="Helical" evidence="13">
    <location>
        <begin position="224"/>
        <end position="247"/>
    </location>
</feature>
<evidence type="ECO:0000256" key="8">
    <source>
        <dbReference type="ARBA" id="ARBA00022833"/>
    </source>
</evidence>
<keyword evidence="5 13" id="KW-0812">Transmembrane</keyword>
<dbReference type="GO" id="GO:0006508">
    <property type="term" value="P:proteolysis"/>
    <property type="evidence" value="ECO:0007669"/>
    <property type="project" value="UniProtKB-KW"/>
</dbReference>
<keyword evidence="3" id="KW-1003">Cell membrane</keyword>
<evidence type="ECO:0000259" key="14">
    <source>
        <dbReference type="Pfam" id="PF01435"/>
    </source>
</evidence>
<evidence type="ECO:0000256" key="3">
    <source>
        <dbReference type="ARBA" id="ARBA00022475"/>
    </source>
</evidence>
<evidence type="ECO:0000256" key="1">
    <source>
        <dbReference type="ARBA" id="ARBA00001947"/>
    </source>
</evidence>
<evidence type="ECO:0000256" key="12">
    <source>
        <dbReference type="SAM" id="MobiDB-lite"/>
    </source>
</evidence>
<evidence type="ECO:0000256" key="4">
    <source>
        <dbReference type="ARBA" id="ARBA00022670"/>
    </source>
</evidence>
<dbReference type="AlphaFoldDB" id="A0A6J6R726"/>
<feature type="compositionally biased region" description="Pro residues" evidence="12">
    <location>
        <begin position="381"/>
        <end position="391"/>
    </location>
</feature>
<feature type="transmembrane region" description="Helical" evidence="13">
    <location>
        <begin position="181"/>
        <end position="204"/>
    </location>
</feature>
<evidence type="ECO:0000256" key="5">
    <source>
        <dbReference type="ARBA" id="ARBA00022692"/>
    </source>
</evidence>
<feature type="transmembrane region" description="Helical" evidence="13">
    <location>
        <begin position="63"/>
        <end position="82"/>
    </location>
</feature>
<evidence type="ECO:0000256" key="13">
    <source>
        <dbReference type="SAM" id="Phobius"/>
    </source>
</evidence>
<evidence type="ECO:0000256" key="10">
    <source>
        <dbReference type="ARBA" id="ARBA00023049"/>
    </source>
</evidence>
<organism evidence="15">
    <name type="scientific">freshwater metagenome</name>
    <dbReference type="NCBI Taxonomy" id="449393"/>
    <lineage>
        <taxon>unclassified sequences</taxon>
        <taxon>metagenomes</taxon>
        <taxon>ecological metagenomes</taxon>
    </lineage>
</organism>
<dbReference type="PANTHER" id="PTHR43221">
    <property type="entry name" value="PROTEASE HTPX"/>
    <property type="match status" value="1"/>
</dbReference>
<feature type="region of interest" description="Disordered" evidence="12">
    <location>
        <begin position="339"/>
        <end position="391"/>
    </location>
</feature>
<reference evidence="15" key="1">
    <citation type="submission" date="2020-05" db="EMBL/GenBank/DDBJ databases">
        <authorList>
            <person name="Chiriac C."/>
            <person name="Salcher M."/>
            <person name="Ghai R."/>
            <person name="Kavagutti S V."/>
        </authorList>
    </citation>
    <scope>NUCLEOTIDE SEQUENCE</scope>
</reference>
<keyword evidence="6" id="KW-0479">Metal-binding</keyword>
<keyword evidence="4" id="KW-0645">Protease</keyword>
<dbReference type="Gene3D" id="3.30.2010.10">
    <property type="entry name" value="Metalloproteases ('zincins'), catalytic domain"/>
    <property type="match status" value="1"/>
</dbReference>